<feature type="region of interest" description="Disordered" evidence="6">
    <location>
        <begin position="142"/>
        <end position="194"/>
    </location>
</feature>
<dbReference type="Gene3D" id="3.30.70.100">
    <property type="match status" value="1"/>
</dbReference>
<dbReference type="PANTHER" id="PTHR45868">
    <property type="entry name" value="HEAVY METAL-ASSOCIATED ISOPRENYLATED PLANT PROTEIN 33-RELATED"/>
    <property type="match status" value="1"/>
</dbReference>
<comment type="similarity">
    <text evidence="5">Belongs to the HIPP family.</text>
</comment>
<dbReference type="PaxDb" id="3880-AES64129"/>
<dbReference type="SUPFAM" id="SSF55008">
    <property type="entry name" value="HMA, heavy metal-associated domain"/>
    <property type="match status" value="1"/>
</dbReference>
<reference evidence="8 11" key="2">
    <citation type="journal article" date="2014" name="BMC Genomics">
        <title>An improved genome release (version Mt4.0) for the model legume Medicago truncatula.</title>
        <authorList>
            <person name="Tang H."/>
            <person name="Krishnakumar V."/>
            <person name="Bidwell S."/>
            <person name="Rosen B."/>
            <person name="Chan A."/>
            <person name="Zhou S."/>
            <person name="Gentzbittel L."/>
            <person name="Childs K.L."/>
            <person name="Yandell M."/>
            <person name="Gundlach H."/>
            <person name="Mayer K.F."/>
            <person name="Schwartz D.C."/>
            <person name="Town C.D."/>
        </authorList>
    </citation>
    <scope>GENOME REANNOTATION</scope>
    <source>
        <strain evidence="10 11">cv. Jemalong A17</strain>
    </source>
</reference>
<dbReference type="Proteomes" id="UP000265566">
    <property type="component" value="Chromosome 2"/>
</dbReference>
<evidence type="ECO:0000256" key="3">
    <source>
        <dbReference type="ARBA" id="ARBA00023288"/>
    </source>
</evidence>
<dbReference type="InterPro" id="IPR006121">
    <property type="entry name" value="HMA_dom"/>
</dbReference>
<organism evidence="8 11">
    <name type="scientific">Medicago truncatula</name>
    <name type="common">Barrel medic</name>
    <name type="synonym">Medicago tribuloides</name>
    <dbReference type="NCBI Taxonomy" id="3880"/>
    <lineage>
        <taxon>Eukaryota</taxon>
        <taxon>Viridiplantae</taxon>
        <taxon>Streptophyta</taxon>
        <taxon>Embryophyta</taxon>
        <taxon>Tracheophyta</taxon>
        <taxon>Spermatophyta</taxon>
        <taxon>Magnoliopsida</taxon>
        <taxon>eudicotyledons</taxon>
        <taxon>Gunneridae</taxon>
        <taxon>Pentapetalae</taxon>
        <taxon>rosids</taxon>
        <taxon>fabids</taxon>
        <taxon>Fabales</taxon>
        <taxon>Fabaceae</taxon>
        <taxon>Papilionoideae</taxon>
        <taxon>50 kb inversion clade</taxon>
        <taxon>NPAAA clade</taxon>
        <taxon>Hologalegina</taxon>
        <taxon>IRL clade</taxon>
        <taxon>Trifolieae</taxon>
        <taxon>Medicago</taxon>
    </lineage>
</organism>
<evidence type="ECO:0000256" key="5">
    <source>
        <dbReference type="ARBA" id="ARBA00024045"/>
    </source>
</evidence>
<accession>G7IP44</accession>
<dbReference type="PANTHER" id="PTHR45868:SF89">
    <property type="entry name" value="HMA DOMAIN-CONTAINING PROTEIN"/>
    <property type="match status" value="1"/>
</dbReference>
<dbReference type="HOGENOM" id="CLU_1192517_0_0_1"/>
<proteinExistence type="inferred from homology"/>
<feature type="domain" description="HMA" evidence="7">
    <location>
        <begin position="7"/>
        <end position="71"/>
    </location>
</feature>
<dbReference type="EnsemblPlants" id="AES64129">
    <property type="protein sequence ID" value="AES64129"/>
    <property type="gene ID" value="MTR_2g018790"/>
</dbReference>
<evidence type="ECO:0000256" key="2">
    <source>
        <dbReference type="ARBA" id="ARBA00022723"/>
    </source>
</evidence>
<evidence type="ECO:0000313" key="10">
    <source>
        <dbReference type="EnsemblPlants" id="AES64129"/>
    </source>
</evidence>
<feature type="region of interest" description="Disordered" evidence="6">
    <location>
        <begin position="77"/>
        <end position="108"/>
    </location>
</feature>
<dbReference type="AlphaFoldDB" id="G7IP44"/>
<dbReference type="Proteomes" id="UP000002051">
    <property type="component" value="Chromosome 2"/>
</dbReference>
<keyword evidence="3" id="KW-0449">Lipoprotein</keyword>
<gene>
    <name evidence="10" type="primary">11437811</name>
    <name evidence="8" type="ordered locus">MTR_2g018790</name>
    <name evidence="9" type="ORF">MtrunA17_Chr2g0285561</name>
</gene>
<evidence type="ECO:0000256" key="4">
    <source>
        <dbReference type="ARBA" id="ARBA00023289"/>
    </source>
</evidence>
<name>G7IP44_MEDTR</name>
<dbReference type="GO" id="GO:0046872">
    <property type="term" value="F:metal ion binding"/>
    <property type="evidence" value="ECO:0007669"/>
    <property type="project" value="UniProtKB-KW"/>
</dbReference>
<feature type="compositionally biased region" description="Basic residues" evidence="6">
    <location>
        <begin position="86"/>
        <end position="95"/>
    </location>
</feature>
<dbReference type="OrthoDB" id="691258at2759"/>
<dbReference type="EMBL" id="PSQE01000002">
    <property type="protein sequence ID" value="RHN72240.1"/>
    <property type="molecule type" value="Genomic_DNA"/>
</dbReference>
<reference evidence="9" key="4">
    <citation type="journal article" date="2018" name="Nat. Plants">
        <title>Whole-genome landscape of Medicago truncatula symbiotic genes.</title>
        <authorList>
            <person name="Pecrix Y."/>
            <person name="Gamas P."/>
            <person name="Carrere S."/>
        </authorList>
    </citation>
    <scope>NUCLEOTIDE SEQUENCE</scope>
    <source>
        <tissue evidence="9">Leaves</tissue>
    </source>
</reference>
<evidence type="ECO:0000256" key="1">
    <source>
        <dbReference type="ARBA" id="ARBA00022481"/>
    </source>
</evidence>
<protein>
    <submittedName>
        <fullName evidence="8">Heavy-metal-associated domain protein</fullName>
    </submittedName>
    <submittedName>
        <fullName evidence="9">Putative heavy metal-associated domain, HMA</fullName>
    </submittedName>
</protein>
<evidence type="ECO:0000313" key="8">
    <source>
        <dbReference type="EMBL" id="AES64129.1"/>
    </source>
</evidence>
<keyword evidence="11" id="KW-1185">Reference proteome</keyword>
<dbReference type="EMBL" id="CM001218">
    <property type="protein sequence ID" value="AES64129.1"/>
    <property type="molecule type" value="Genomic_DNA"/>
</dbReference>
<feature type="compositionally biased region" description="Pro residues" evidence="6">
    <location>
        <begin position="153"/>
        <end position="189"/>
    </location>
</feature>
<reference evidence="8 11" key="1">
    <citation type="journal article" date="2011" name="Nature">
        <title>The Medicago genome provides insight into the evolution of rhizobial symbioses.</title>
        <authorList>
            <person name="Young N.D."/>
            <person name="Debelle F."/>
            <person name="Oldroyd G.E."/>
            <person name="Geurts R."/>
            <person name="Cannon S.B."/>
            <person name="Udvardi M.K."/>
            <person name="Benedito V.A."/>
            <person name="Mayer K.F."/>
            <person name="Gouzy J."/>
            <person name="Schoof H."/>
            <person name="Van de Peer Y."/>
            <person name="Proost S."/>
            <person name="Cook D.R."/>
            <person name="Meyers B.C."/>
            <person name="Spannagl M."/>
            <person name="Cheung F."/>
            <person name="De Mita S."/>
            <person name="Krishnakumar V."/>
            <person name="Gundlach H."/>
            <person name="Zhou S."/>
            <person name="Mudge J."/>
            <person name="Bharti A.K."/>
            <person name="Murray J.D."/>
            <person name="Naoumkina M.A."/>
            <person name="Rosen B."/>
            <person name="Silverstein K.A."/>
            <person name="Tang H."/>
            <person name="Rombauts S."/>
            <person name="Zhao P.X."/>
            <person name="Zhou P."/>
            <person name="Barbe V."/>
            <person name="Bardou P."/>
            <person name="Bechner M."/>
            <person name="Bellec A."/>
            <person name="Berger A."/>
            <person name="Berges H."/>
            <person name="Bidwell S."/>
            <person name="Bisseling T."/>
            <person name="Choisne N."/>
            <person name="Couloux A."/>
            <person name="Denny R."/>
            <person name="Deshpande S."/>
            <person name="Dai X."/>
            <person name="Doyle J.J."/>
            <person name="Dudez A.M."/>
            <person name="Farmer A.D."/>
            <person name="Fouteau S."/>
            <person name="Franken C."/>
            <person name="Gibelin C."/>
            <person name="Gish J."/>
            <person name="Goldstein S."/>
            <person name="Gonzalez A.J."/>
            <person name="Green P.J."/>
            <person name="Hallab A."/>
            <person name="Hartog M."/>
            <person name="Hua A."/>
            <person name="Humphray S.J."/>
            <person name="Jeong D.H."/>
            <person name="Jing Y."/>
            <person name="Jocker A."/>
            <person name="Kenton S.M."/>
            <person name="Kim D.J."/>
            <person name="Klee K."/>
            <person name="Lai H."/>
            <person name="Lang C."/>
            <person name="Lin S."/>
            <person name="Macmil S.L."/>
            <person name="Magdelenat G."/>
            <person name="Matthews L."/>
            <person name="McCorrison J."/>
            <person name="Monaghan E.L."/>
            <person name="Mun J.H."/>
            <person name="Najar F.Z."/>
            <person name="Nicholson C."/>
            <person name="Noirot C."/>
            <person name="O'Bleness M."/>
            <person name="Paule C.R."/>
            <person name="Poulain J."/>
            <person name="Prion F."/>
            <person name="Qin B."/>
            <person name="Qu C."/>
            <person name="Retzel E.F."/>
            <person name="Riddle C."/>
            <person name="Sallet E."/>
            <person name="Samain S."/>
            <person name="Samson N."/>
            <person name="Sanders I."/>
            <person name="Saurat O."/>
            <person name="Scarpelli C."/>
            <person name="Schiex T."/>
            <person name="Segurens B."/>
            <person name="Severin A.J."/>
            <person name="Sherrier D.J."/>
            <person name="Shi R."/>
            <person name="Sims S."/>
            <person name="Singer S.R."/>
            <person name="Sinharoy S."/>
            <person name="Sterck L."/>
            <person name="Viollet A."/>
            <person name="Wang B.B."/>
            <person name="Wang K."/>
            <person name="Wang M."/>
            <person name="Wang X."/>
            <person name="Warfsmann J."/>
            <person name="Weissenbach J."/>
            <person name="White D.D."/>
            <person name="White J.D."/>
            <person name="Wiley G.B."/>
            <person name="Wincker P."/>
            <person name="Xing Y."/>
            <person name="Yang L."/>
            <person name="Yao Z."/>
            <person name="Ying F."/>
            <person name="Zhai J."/>
            <person name="Zhou L."/>
            <person name="Zuber A."/>
            <person name="Denarie J."/>
            <person name="Dixon R.A."/>
            <person name="May G.D."/>
            <person name="Schwartz D.C."/>
            <person name="Rogers J."/>
            <person name="Quetier F."/>
            <person name="Town C.D."/>
            <person name="Roe B.A."/>
        </authorList>
    </citation>
    <scope>NUCLEOTIDE SEQUENCE [LARGE SCALE GENOMIC DNA]</scope>
    <source>
        <strain evidence="8">A17</strain>
        <strain evidence="10 11">cv. Jemalong A17</strain>
    </source>
</reference>
<dbReference type="eggNOG" id="KOG1603">
    <property type="taxonomic scope" value="Eukaryota"/>
</dbReference>
<dbReference type="InterPro" id="IPR036163">
    <property type="entry name" value="HMA_dom_sf"/>
</dbReference>
<dbReference type="CDD" id="cd00371">
    <property type="entry name" value="HMA"/>
    <property type="match status" value="1"/>
</dbReference>
<feature type="compositionally biased region" description="Low complexity" evidence="6">
    <location>
        <begin position="142"/>
        <end position="152"/>
    </location>
</feature>
<evidence type="ECO:0000259" key="7">
    <source>
        <dbReference type="PROSITE" id="PS50846"/>
    </source>
</evidence>
<keyword evidence="4" id="KW-0636">Prenylation</keyword>
<dbReference type="KEGG" id="mtr:11437811"/>
<keyword evidence="2" id="KW-0479">Metal-binding</keyword>
<dbReference type="Gramene" id="rna7932">
    <property type="protein sequence ID" value="RHN72240.1"/>
    <property type="gene ID" value="gene7932"/>
</dbReference>
<reference evidence="10" key="3">
    <citation type="submission" date="2015-04" db="UniProtKB">
        <authorList>
            <consortium name="EnsemblPlants"/>
        </authorList>
    </citation>
    <scope>IDENTIFICATION</scope>
    <source>
        <strain evidence="10">cv. Jemalong A17</strain>
    </source>
</reference>
<keyword evidence="1" id="KW-0488">Methylation</keyword>
<dbReference type="Pfam" id="PF00403">
    <property type="entry name" value="HMA"/>
    <property type="match status" value="1"/>
</dbReference>
<dbReference type="OMA" id="INCCDKC"/>
<evidence type="ECO:0000313" key="11">
    <source>
        <dbReference type="Proteomes" id="UP000002051"/>
    </source>
</evidence>
<evidence type="ECO:0000256" key="6">
    <source>
        <dbReference type="SAM" id="MobiDB-lite"/>
    </source>
</evidence>
<sequence length="291" mass="32663">MKNTAELPICTLKVDFGCTNGCHSDVKKTLQELKGVKTISVDPKQGKVIVVGNVNPMMLIKLLRKIGRKAQLCSLQEPKEKGAGSHAKKKHHSRRCHESSDTEEEYEAKQVYGHNHKTHHNQRSNKMHDQNNMFDFRNQHAQPRPAAGHQHAQPPPTAGNHRAPPPPFAGYQPGPQPPFAGYRPPPPPMSGYRPFSPPMSGYQPFSGYRPPPMPWYQPQHAGYAIPPQMYPGSGPLHGYNGYSHPMGPHGYNGYGHLMGPDYGHYGSRMPMSRPNPMIHYNSYADNYRYTM</sequence>
<evidence type="ECO:0000313" key="9">
    <source>
        <dbReference type="EMBL" id="RHN72240.1"/>
    </source>
</evidence>
<dbReference type="PROSITE" id="PS50846">
    <property type="entry name" value="HMA_2"/>
    <property type="match status" value="1"/>
</dbReference>